<dbReference type="CAZy" id="CBM1">
    <property type="family name" value="Carbohydrate-Binding Module Family 1"/>
</dbReference>
<evidence type="ECO:0000256" key="22">
    <source>
        <dbReference type="SAM" id="SignalP"/>
    </source>
</evidence>
<protein>
    <recommendedName>
        <fullName evidence="17">AA9 family lytic polysaccharide monooxygenase cel61A</fullName>
        <ecNumber evidence="16">1.14.99.56</ecNumber>
    </recommendedName>
    <alternativeName>
        <fullName evidence="20">Cellulase-61A</fullName>
    </alternativeName>
    <alternativeName>
        <fullName evidence="18">Endo-beta-1,4-glucanase cel61A</fullName>
    </alternativeName>
    <alternativeName>
        <fullName evidence="19">Glycosyl hydrolase 61 family protein cel61A</fullName>
    </alternativeName>
</protein>
<keyword evidence="13" id="KW-0624">Polysaccharide degradation</keyword>
<evidence type="ECO:0000256" key="12">
    <source>
        <dbReference type="ARBA" id="ARBA00023277"/>
    </source>
</evidence>
<comment type="similarity">
    <text evidence="14">Belongs to the polysaccharide monooxygenase AA9 family.</text>
</comment>
<evidence type="ECO:0000259" key="23">
    <source>
        <dbReference type="PROSITE" id="PS51164"/>
    </source>
</evidence>
<feature type="domain" description="CBM1" evidence="23">
    <location>
        <begin position="310"/>
        <end position="346"/>
    </location>
</feature>
<evidence type="ECO:0000256" key="11">
    <source>
        <dbReference type="ARBA" id="ARBA00023180"/>
    </source>
</evidence>
<dbReference type="InterPro" id="IPR005103">
    <property type="entry name" value="AA9_LPMO"/>
</dbReference>
<accession>D3JTC4</accession>
<evidence type="ECO:0000256" key="1">
    <source>
        <dbReference type="ARBA" id="ARBA00001973"/>
    </source>
</evidence>
<dbReference type="InterPro" id="IPR049892">
    <property type="entry name" value="AA9"/>
</dbReference>
<dbReference type="GO" id="GO:0046872">
    <property type="term" value="F:metal ion binding"/>
    <property type="evidence" value="ECO:0007669"/>
    <property type="project" value="UniProtKB-KW"/>
</dbReference>
<evidence type="ECO:0000256" key="13">
    <source>
        <dbReference type="ARBA" id="ARBA00023326"/>
    </source>
</evidence>
<dbReference type="Pfam" id="PF03443">
    <property type="entry name" value="AA9"/>
    <property type="match status" value="1"/>
</dbReference>
<keyword evidence="5 22" id="KW-0732">Signal</keyword>
<feature type="compositionally biased region" description="Low complexity" evidence="21">
    <location>
        <begin position="279"/>
        <end position="313"/>
    </location>
</feature>
<evidence type="ECO:0000256" key="3">
    <source>
        <dbReference type="ARBA" id="ARBA00022525"/>
    </source>
</evidence>
<evidence type="ECO:0000256" key="5">
    <source>
        <dbReference type="ARBA" id="ARBA00022729"/>
    </source>
</evidence>
<reference evidence="24" key="1">
    <citation type="submission" date="2009-12" db="EMBL/GenBank/DDBJ databases">
        <authorList>
            <person name="Vivek S."/>
            <person name="Shanmugam V."/>
        </authorList>
    </citation>
    <scope>NUCLEOTIDE SEQUENCE</scope>
    <source>
        <strain evidence="24">GITX-PANOG</strain>
    </source>
</reference>
<keyword evidence="12" id="KW-0119">Carbohydrate metabolism</keyword>
<keyword evidence="10" id="KW-1015">Disulfide bond</keyword>
<dbReference type="PANTHER" id="PTHR33353">
    <property type="entry name" value="PUTATIVE (AFU_ORTHOLOGUE AFUA_1G12560)-RELATED"/>
    <property type="match status" value="1"/>
</dbReference>
<evidence type="ECO:0000256" key="7">
    <source>
        <dbReference type="ARBA" id="ARBA00023002"/>
    </source>
</evidence>
<comment type="cofactor">
    <cofactor evidence="1">
        <name>Cu(2+)</name>
        <dbReference type="ChEBI" id="CHEBI:29036"/>
    </cofactor>
</comment>
<dbReference type="GO" id="GO:0004497">
    <property type="term" value="F:monooxygenase activity"/>
    <property type="evidence" value="ECO:0007669"/>
    <property type="project" value="UniProtKB-KW"/>
</dbReference>
<dbReference type="InterPro" id="IPR000254">
    <property type="entry name" value="CBD"/>
</dbReference>
<keyword evidence="11" id="KW-0325">Glycoprotein</keyword>
<dbReference type="GO" id="GO:0005576">
    <property type="term" value="C:extracellular region"/>
    <property type="evidence" value="ECO:0007669"/>
    <property type="project" value="UniProtKB-SubCell"/>
</dbReference>
<dbReference type="AlphaFoldDB" id="D3JTC4"/>
<dbReference type="CDD" id="cd21175">
    <property type="entry name" value="LPMO_AA9"/>
    <property type="match status" value="1"/>
</dbReference>
<keyword evidence="9" id="KW-0503">Monooxygenase</keyword>
<name>D3JTC4_9HYPO</name>
<dbReference type="SMR" id="D3JTC4"/>
<dbReference type="CAZy" id="AA9">
    <property type="family name" value="Auxiliary Activities 9"/>
</dbReference>
<evidence type="ECO:0000256" key="4">
    <source>
        <dbReference type="ARBA" id="ARBA00022723"/>
    </source>
</evidence>
<evidence type="ECO:0000256" key="10">
    <source>
        <dbReference type="ARBA" id="ARBA00023157"/>
    </source>
</evidence>
<dbReference type="PROSITE" id="PS51164">
    <property type="entry name" value="CBM1_2"/>
    <property type="match status" value="1"/>
</dbReference>
<feature type="region of interest" description="Disordered" evidence="21">
    <location>
        <begin position="260"/>
        <end position="328"/>
    </location>
</feature>
<keyword evidence="7" id="KW-0560">Oxidoreductase</keyword>
<dbReference type="EMBL" id="GU290062">
    <property type="protein sequence ID" value="ADB89217.1"/>
    <property type="molecule type" value="mRNA"/>
</dbReference>
<dbReference type="SUPFAM" id="SSF57180">
    <property type="entry name" value="Cellulose-binding domain"/>
    <property type="match status" value="1"/>
</dbReference>
<keyword evidence="3" id="KW-0964">Secreted</keyword>
<organism evidence="24">
    <name type="scientific">Trichoderma saturnisporum</name>
    <dbReference type="NCBI Taxonomy" id="5549"/>
    <lineage>
        <taxon>Eukaryota</taxon>
        <taxon>Fungi</taxon>
        <taxon>Dikarya</taxon>
        <taxon>Ascomycota</taxon>
        <taxon>Pezizomycotina</taxon>
        <taxon>Sordariomycetes</taxon>
        <taxon>Hypocreomycetidae</taxon>
        <taxon>Hypocreales</taxon>
        <taxon>Hypocreaceae</taxon>
        <taxon>Trichoderma</taxon>
    </lineage>
</organism>
<evidence type="ECO:0000256" key="21">
    <source>
        <dbReference type="SAM" id="MobiDB-lite"/>
    </source>
</evidence>
<dbReference type="FunFam" id="2.70.50.70:FF:000001">
    <property type="entry name" value="Glycoside hydrolase family 61"/>
    <property type="match status" value="1"/>
</dbReference>
<sequence>MIQKLSNLLVAALTVATGVVGHGHINNIVINGVYYQAYDPTSFPYESNPPIVVGWTAADLDNGFVSPDAYGSPDIICHKNATNAKGHASVRAGDTVLFQWVPLPWPHPGPIVDYLANCNGDCETVDKTSLEFFKIDGVGLISGGDPGNWASDVLIANNNTWVVKIPDDLAPGNYVLRHEIIALHSAGQANGAQNYPQCFNLAVSGSGSLKPSGVKGTALYHATDPGVLINIYTSPLNYIIPGPTVVSGLPTSVAQRSSAATATASATLPGGGGSPPGGPTSRPTTTARSTSQASSRPSPPATTSAPAGGPTQTLYGQCGGSGYSGPTRCAPPATVSTLNPYYARLN</sequence>
<keyword evidence="4" id="KW-0479">Metal-binding</keyword>
<comment type="subcellular location">
    <subcellularLocation>
        <location evidence="2">Secreted</location>
    </subcellularLocation>
</comment>
<evidence type="ECO:0000256" key="2">
    <source>
        <dbReference type="ARBA" id="ARBA00004613"/>
    </source>
</evidence>
<dbReference type="GO" id="GO:0030245">
    <property type="term" value="P:cellulose catabolic process"/>
    <property type="evidence" value="ECO:0007669"/>
    <property type="project" value="UniProtKB-KW"/>
</dbReference>
<evidence type="ECO:0000256" key="20">
    <source>
        <dbReference type="ARBA" id="ARBA00081970"/>
    </source>
</evidence>
<evidence type="ECO:0000313" key="24">
    <source>
        <dbReference type="EMBL" id="ADB89217.1"/>
    </source>
</evidence>
<evidence type="ECO:0000256" key="16">
    <source>
        <dbReference type="ARBA" id="ARBA00047174"/>
    </source>
</evidence>
<dbReference type="EC" id="1.14.99.56" evidence="16"/>
<comment type="catalytic activity">
    <reaction evidence="15">
        <text>[(1-&gt;4)-beta-D-glucosyl]n+m + reduced acceptor + O2 = 4-dehydro-beta-D-glucosyl-[(1-&gt;4)-beta-D-glucosyl]n-1 + [(1-&gt;4)-beta-D-glucosyl]m + acceptor + H2O.</text>
        <dbReference type="EC" id="1.14.99.56"/>
    </reaction>
</comment>
<proteinExistence type="evidence at transcript level"/>
<dbReference type="Gene3D" id="2.70.50.70">
    <property type="match status" value="1"/>
</dbReference>
<feature type="signal peptide" evidence="22">
    <location>
        <begin position="1"/>
        <end position="21"/>
    </location>
</feature>
<keyword evidence="6" id="KW-0136">Cellulose degradation</keyword>
<evidence type="ECO:0000256" key="18">
    <source>
        <dbReference type="ARBA" id="ARBA00078521"/>
    </source>
</evidence>
<dbReference type="InterPro" id="IPR035971">
    <property type="entry name" value="CBD_sf"/>
</dbReference>
<evidence type="ECO:0000256" key="15">
    <source>
        <dbReference type="ARBA" id="ARBA00045077"/>
    </source>
</evidence>
<dbReference type="Pfam" id="PF00734">
    <property type="entry name" value="CBM_1"/>
    <property type="match status" value="1"/>
</dbReference>
<evidence type="ECO:0000256" key="8">
    <source>
        <dbReference type="ARBA" id="ARBA00023008"/>
    </source>
</evidence>
<evidence type="ECO:0000256" key="14">
    <source>
        <dbReference type="ARBA" id="ARBA00044502"/>
    </source>
</evidence>
<evidence type="ECO:0000256" key="6">
    <source>
        <dbReference type="ARBA" id="ARBA00023001"/>
    </source>
</evidence>
<dbReference type="SMART" id="SM00236">
    <property type="entry name" value="fCBD"/>
    <property type="match status" value="1"/>
</dbReference>
<dbReference type="GO" id="GO:0030248">
    <property type="term" value="F:cellulose binding"/>
    <property type="evidence" value="ECO:0007669"/>
    <property type="project" value="InterPro"/>
</dbReference>
<evidence type="ECO:0000256" key="9">
    <source>
        <dbReference type="ARBA" id="ARBA00023033"/>
    </source>
</evidence>
<dbReference type="PANTHER" id="PTHR33353:SF36">
    <property type="entry name" value="ENDO-BETA-1,4-GLUCANASE D"/>
    <property type="match status" value="1"/>
</dbReference>
<evidence type="ECO:0000256" key="19">
    <source>
        <dbReference type="ARBA" id="ARBA00080044"/>
    </source>
</evidence>
<keyword evidence="8" id="KW-0186">Copper</keyword>
<evidence type="ECO:0000256" key="17">
    <source>
        <dbReference type="ARBA" id="ARBA00074327"/>
    </source>
</evidence>
<feature type="chain" id="PRO_5003046436" description="AA9 family lytic polysaccharide monooxygenase cel61A" evidence="22">
    <location>
        <begin position="22"/>
        <end position="346"/>
    </location>
</feature>